<feature type="non-terminal residue" evidence="2">
    <location>
        <position position="1"/>
    </location>
</feature>
<protein>
    <submittedName>
        <fullName evidence="2">Bacterial regulatory helix-turn-helix, lysR family protein</fullName>
    </submittedName>
</protein>
<feature type="domain" description="LysR substrate-binding" evidence="1">
    <location>
        <begin position="6"/>
        <end position="91"/>
    </location>
</feature>
<gene>
    <name evidence="2" type="ORF">VCHENC02_1303B</name>
</gene>
<evidence type="ECO:0000259" key="1">
    <source>
        <dbReference type="Pfam" id="PF03466"/>
    </source>
</evidence>
<proteinExistence type="predicted"/>
<evidence type="ECO:0000313" key="3">
    <source>
        <dbReference type="Proteomes" id="UP000008367"/>
    </source>
</evidence>
<comment type="caution">
    <text evidence="2">The sequence shown here is derived from an EMBL/GenBank/DDBJ whole genome shotgun (WGS) entry which is preliminary data.</text>
</comment>
<name>A0A454D3I5_VIBHA</name>
<dbReference type="Proteomes" id="UP000008367">
    <property type="component" value="Unassembled WGS sequence"/>
</dbReference>
<dbReference type="EMBL" id="AJSR01000399">
    <property type="protein sequence ID" value="EKM33214.1"/>
    <property type="molecule type" value="Genomic_DNA"/>
</dbReference>
<dbReference type="Gene3D" id="3.40.190.290">
    <property type="match status" value="1"/>
</dbReference>
<reference evidence="2 3" key="1">
    <citation type="submission" date="2012-10" db="EMBL/GenBank/DDBJ databases">
        <title>Genome sequence of Vibrio Cholerae HENC-02.</title>
        <authorList>
            <person name="Eppinger M."/>
            <person name="Hasan N.A."/>
            <person name="Sengamalay N."/>
            <person name="Hine E."/>
            <person name="Su Q."/>
            <person name="Daugherty S.C."/>
            <person name="Young S."/>
            <person name="Sadzewicz L."/>
            <person name="Tallon L."/>
            <person name="Cebula T.A."/>
            <person name="Ravel J."/>
            <person name="Colwell R.R."/>
        </authorList>
    </citation>
    <scope>NUCLEOTIDE SEQUENCE [LARGE SCALE GENOMIC DNA]</scope>
    <source>
        <strain evidence="2 3">HENC-02</strain>
    </source>
</reference>
<dbReference type="InterPro" id="IPR005119">
    <property type="entry name" value="LysR_subst-bd"/>
</dbReference>
<sequence>LSNLGHIGFDVFVSSQHPLAIQPIRNIDELKQHRQLVIRSKNEDVSGLNQAFSPDIWYADDYYILLELANKGFGWCFLPEHLVSYAPNTLVKLGEEFTKLAWQVNIDLIQHQKWHSDPLHQQARLELQTLFE</sequence>
<dbReference type="AlphaFoldDB" id="A0A454D3I5"/>
<accession>A0A454D3I5</accession>
<dbReference type="Pfam" id="PF03466">
    <property type="entry name" value="LysR_substrate"/>
    <property type="match status" value="1"/>
</dbReference>
<dbReference type="SUPFAM" id="SSF53850">
    <property type="entry name" value="Periplasmic binding protein-like II"/>
    <property type="match status" value="1"/>
</dbReference>
<organism evidence="2 3">
    <name type="scientific">Vibrio harveyi</name>
    <name type="common">Beneckea harveyi</name>
    <dbReference type="NCBI Taxonomy" id="669"/>
    <lineage>
        <taxon>Bacteria</taxon>
        <taxon>Pseudomonadati</taxon>
        <taxon>Pseudomonadota</taxon>
        <taxon>Gammaproteobacteria</taxon>
        <taxon>Vibrionales</taxon>
        <taxon>Vibrionaceae</taxon>
        <taxon>Vibrio</taxon>
    </lineage>
</organism>
<evidence type="ECO:0000313" key="2">
    <source>
        <dbReference type="EMBL" id="EKM33214.1"/>
    </source>
</evidence>